<reference evidence="3 4" key="1">
    <citation type="journal article" date="2005" name="Proc. Natl. Acad. Sci. U.S.A.">
        <title>The complete genome sequence of Mycobacterium avium subspecies paratuberculosis.</title>
        <authorList>
            <person name="Li L."/>
            <person name="Bannantine J.P."/>
            <person name="Zhang Q."/>
            <person name="Amonsin A."/>
            <person name="May B.J."/>
            <person name="Alt D."/>
            <person name="Banerji N."/>
            <person name="Kanjilal S."/>
            <person name="Kapur V."/>
        </authorList>
    </citation>
    <scope>NUCLEOTIDE SEQUENCE [LARGE SCALE GENOMIC DNA]</scope>
    <source>
        <strain evidence="4">ATCC BAA-968 / K-10</strain>
    </source>
</reference>
<keyword evidence="2" id="KW-1133">Transmembrane helix</keyword>
<evidence type="ECO:0000256" key="1">
    <source>
        <dbReference type="SAM" id="MobiDB-lite"/>
    </source>
</evidence>
<dbReference type="InterPro" id="IPR046498">
    <property type="entry name" value="Rv1476-like"/>
</dbReference>
<dbReference type="eggNOG" id="ENOG5033UJA">
    <property type="taxonomic scope" value="Bacteria"/>
</dbReference>
<evidence type="ECO:0000313" key="3">
    <source>
        <dbReference type="EMBL" id="AAS03519.1"/>
    </source>
</evidence>
<sequence>MPAERHTRVTAGAERHASVTAAAGGTTMTAHDSAPPLYIPVDVDMTMVKAAVAATGVSAPPAAMPGLLEVVNQARAEGINLKIVLLDHNPPNDTPLRDISTVVGADYHDATVLTLSPNYVGSYSTQFPRVTLEAGEDIAKTGNPVVSAQHFLHELDTPEFPWTGLTIFLLIAVFAAAVGTRVLQVRSRRAATPPDAAGADTVTPTNTA</sequence>
<organism evidence="3 4">
    <name type="scientific">Mycolicibacterium paratuberculosis (strain ATCC BAA-968 / K-10)</name>
    <name type="common">Mycobacterium paratuberculosis</name>
    <dbReference type="NCBI Taxonomy" id="262316"/>
    <lineage>
        <taxon>Bacteria</taxon>
        <taxon>Bacillati</taxon>
        <taxon>Actinomycetota</taxon>
        <taxon>Actinomycetes</taxon>
        <taxon>Mycobacteriales</taxon>
        <taxon>Mycobacteriaceae</taxon>
        <taxon>Mycobacterium</taxon>
        <taxon>Mycobacterium avium complex (MAC)</taxon>
    </lineage>
</organism>
<feature type="compositionally biased region" description="Low complexity" evidence="1">
    <location>
        <begin position="190"/>
        <end position="208"/>
    </location>
</feature>
<dbReference type="STRING" id="262316.MAP_1202"/>
<gene>
    <name evidence="3" type="ordered locus">MAP_1202</name>
</gene>
<keyword evidence="2" id="KW-0812">Transmembrane</keyword>
<dbReference type="Pfam" id="PF20381">
    <property type="entry name" value="Rv1476"/>
    <property type="match status" value="1"/>
</dbReference>
<keyword evidence="2" id="KW-0472">Membrane</keyword>
<dbReference type="KEGG" id="mpa:MAP_1202"/>
<proteinExistence type="predicted"/>
<feature type="region of interest" description="Disordered" evidence="1">
    <location>
        <begin position="189"/>
        <end position="208"/>
    </location>
</feature>
<dbReference type="HOGENOM" id="CLU_117630_0_0_11"/>
<keyword evidence="4" id="KW-1185">Reference proteome</keyword>
<evidence type="ECO:0000256" key="2">
    <source>
        <dbReference type="SAM" id="Phobius"/>
    </source>
</evidence>
<name>Q740Z0_MYCPA</name>
<accession>Q740Z0</accession>
<feature type="transmembrane region" description="Helical" evidence="2">
    <location>
        <begin position="160"/>
        <end position="179"/>
    </location>
</feature>
<dbReference type="AlphaFoldDB" id="Q740Z0"/>
<dbReference type="Proteomes" id="UP000000580">
    <property type="component" value="Chromosome"/>
</dbReference>
<protein>
    <submittedName>
        <fullName evidence="3">Uncharacterized protein</fullName>
    </submittedName>
</protein>
<evidence type="ECO:0000313" key="4">
    <source>
        <dbReference type="Proteomes" id="UP000000580"/>
    </source>
</evidence>
<dbReference type="EMBL" id="AE016958">
    <property type="protein sequence ID" value="AAS03519.1"/>
    <property type="molecule type" value="Genomic_DNA"/>
</dbReference>